<evidence type="ECO:0000313" key="3">
    <source>
        <dbReference type="EMBL" id="TQN35360.1"/>
    </source>
</evidence>
<dbReference type="PANTHER" id="PTHR35526">
    <property type="entry name" value="ANTI-SIGMA-F FACTOR RSBW-RELATED"/>
    <property type="match status" value="1"/>
</dbReference>
<proteinExistence type="predicted"/>
<reference evidence="3 4" key="1">
    <citation type="submission" date="2019-06" db="EMBL/GenBank/DDBJ databases">
        <title>Sequencing the genomes of 1000 actinobacteria strains.</title>
        <authorList>
            <person name="Klenk H.-P."/>
        </authorList>
    </citation>
    <scope>NUCLEOTIDE SEQUENCE [LARGE SCALE GENOMIC DNA]</scope>
    <source>
        <strain evidence="3 4">DSM 46837</strain>
    </source>
</reference>
<keyword evidence="4" id="KW-1185">Reference proteome</keyword>
<evidence type="ECO:0000313" key="4">
    <source>
        <dbReference type="Proteomes" id="UP000319865"/>
    </source>
</evidence>
<dbReference type="CDD" id="cd16936">
    <property type="entry name" value="HATPase_RsbW-like"/>
    <property type="match status" value="1"/>
</dbReference>
<organism evidence="3 4">
    <name type="scientific">Blastococcus colisei</name>
    <dbReference type="NCBI Taxonomy" id="1564162"/>
    <lineage>
        <taxon>Bacteria</taxon>
        <taxon>Bacillati</taxon>
        <taxon>Actinomycetota</taxon>
        <taxon>Actinomycetes</taxon>
        <taxon>Geodermatophilales</taxon>
        <taxon>Geodermatophilaceae</taxon>
        <taxon>Blastococcus</taxon>
    </lineage>
</organism>
<dbReference type="EMBL" id="VFQE01000004">
    <property type="protein sequence ID" value="TQN35360.1"/>
    <property type="molecule type" value="Genomic_DNA"/>
</dbReference>
<keyword evidence="1" id="KW-0723">Serine/threonine-protein kinase</keyword>
<evidence type="ECO:0000256" key="1">
    <source>
        <dbReference type="ARBA" id="ARBA00022527"/>
    </source>
</evidence>
<dbReference type="Proteomes" id="UP000319865">
    <property type="component" value="Unassembled WGS sequence"/>
</dbReference>
<comment type="caution">
    <text evidence="3">The sequence shown here is derived from an EMBL/GenBank/DDBJ whole genome shotgun (WGS) entry which is preliminary data.</text>
</comment>
<dbReference type="InterPro" id="IPR050267">
    <property type="entry name" value="Anti-sigma-factor_SerPK"/>
</dbReference>
<dbReference type="InterPro" id="IPR003594">
    <property type="entry name" value="HATPase_dom"/>
</dbReference>
<accession>A0A543NU99</accession>
<dbReference type="AlphaFoldDB" id="A0A543NU99"/>
<name>A0A543NU99_9ACTN</name>
<keyword evidence="3" id="KW-0808">Transferase</keyword>
<dbReference type="OrthoDB" id="4326936at2"/>
<sequence>MTGQAAGPVWPAASPPPADAALSWNLREIAELPRVRAQVRRHALAHPMTRSSADPDTVADLRDQLILALDEMASNALRHGGGDVRAAVRLTEDAYLIEVSDRAAEAPPSPAVGRDPSEGGLGLYLIAEMSTAHGWYVNDGAKYVWALLPRG</sequence>
<feature type="domain" description="Histidine kinase/HSP90-like ATPase" evidence="2">
    <location>
        <begin position="36"/>
        <end position="133"/>
    </location>
</feature>
<dbReference type="SUPFAM" id="SSF55874">
    <property type="entry name" value="ATPase domain of HSP90 chaperone/DNA topoisomerase II/histidine kinase"/>
    <property type="match status" value="1"/>
</dbReference>
<gene>
    <name evidence="3" type="ORF">FHU33_4984</name>
</gene>
<dbReference type="Gene3D" id="3.30.565.10">
    <property type="entry name" value="Histidine kinase-like ATPase, C-terminal domain"/>
    <property type="match status" value="1"/>
</dbReference>
<dbReference type="InterPro" id="IPR036890">
    <property type="entry name" value="HATPase_C_sf"/>
</dbReference>
<evidence type="ECO:0000259" key="2">
    <source>
        <dbReference type="Pfam" id="PF13581"/>
    </source>
</evidence>
<dbReference type="Pfam" id="PF13581">
    <property type="entry name" value="HATPase_c_2"/>
    <property type="match status" value="1"/>
</dbReference>
<dbReference type="PANTHER" id="PTHR35526:SF3">
    <property type="entry name" value="ANTI-SIGMA-F FACTOR RSBW"/>
    <property type="match status" value="1"/>
</dbReference>
<protein>
    <submittedName>
        <fullName evidence="3">Histidine kinase-like protein</fullName>
    </submittedName>
</protein>
<dbReference type="RefSeq" id="WP_142028243.1">
    <property type="nucleotide sequence ID" value="NZ_VFQE01000004.1"/>
</dbReference>
<dbReference type="GO" id="GO:0004674">
    <property type="term" value="F:protein serine/threonine kinase activity"/>
    <property type="evidence" value="ECO:0007669"/>
    <property type="project" value="UniProtKB-KW"/>
</dbReference>
<keyword evidence="3" id="KW-0418">Kinase</keyword>